<keyword evidence="2" id="KW-1133">Transmembrane helix</keyword>
<sequence>MSEQNKDEILEPTPEAQAANWDLGEVEATPEQTDLLPPAAEATGETFELPTDLSLPVESQIIPAEPEILPESPAVSDVDAELTSEPVAEDAVSEADIFLPAQETPEADVPRDPLFMREMPESEPTRRSFDFAQLSEGEAETPAEPVQELDPVLADLEVTEVEVATAEEAVDVETTAVTRKALLERAQVEAEEAVSAWKPREEDLPVSENTTELILGDTSVPLVLPSRVSARVWSFFMTLLGAPVAWYLISDAAARFTLADNSPFKTGQLNYAACIEFTAGALIAVVLLSFLVRSSLGALFSGLAVMVVGAPFLLVPGLTKEILQPAIDWLTSWNDFGANLAHHLNWTGYTGAIFIAGLFLFVMGIIAILARRDGRREQEIRAQIERYSPETIKKRRRK</sequence>
<feature type="transmembrane region" description="Helical" evidence="2">
    <location>
        <begin position="232"/>
        <end position="249"/>
    </location>
</feature>
<keyword evidence="2" id="KW-0812">Transmembrane</keyword>
<evidence type="ECO:0000313" key="4">
    <source>
        <dbReference type="Proteomes" id="UP000010301"/>
    </source>
</evidence>
<dbReference type="AlphaFoldDB" id="C0VYM7"/>
<dbReference type="STRING" id="525245.HMPREF0044_0267"/>
<proteinExistence type="predicted"/>
<feature type="transmembrane region" description="Helical" evidence="2">
    <location>
        <begin position="269"/>
        <end position="292"/>
    </location>
</feature>
<comment type="caution">
    <text evidence="3">The sequence shown here is derived from an EMBL/GenBank/DDBJ whole genome shotgun (WGS) entry which is preliminary data.</text>
</comment>
<evidence type="ECO:0000256" key="1">
    <source>
        <dbReference type="SAM" id="MobiDB-lite"/>
    </source>
</evidence>
<dbReference type="Proteomes" id="UP000010301">
    <property type="component" value="Unassembled WGS sequence"/>
</dbReference>
<dbReference type="HOGENOM" id="CLU_691928_0_0_11"/>
<name>C0VYM7_9ACTO</name>
<protein>
    <submittedName>
        <fullName evidence="3">Uncharacterized protein</fullName>
    </submittedName>
</protein>
<organism evidence="3 4">
    <name type="scientific">Gleimia coleocanis DSM 15436</name>
    <dbReference type="NCBI Taxonomy" id="525245"/>
    <lineage>
        <taxon>Bacteria</taxon>
        <taxon>Bacillati</taxon>
        <taxon>Actinomycetota</taxon>
        <taxon>Actinomycetes</taxon>
        <taxon>Actinomycetales</taxon>
        <taxon>Actinomycetaceae</taxon>
        <taxon>Gleimia</taxon>
    </lineage>
</organism>
<feature type="transmembrane region" description="Helical" evidence="2">
    <location>
        <begin position="299"/>
        <end position="319"/>
    </location>
</feature>
<keyword evidence="2" id="KW-0472">Membrane</keyword>
<reference evidence="3 4" key="1">
    <citation type="submission" date="2009-01" db="EMBL/GenBank/DDBJ databases">
        <authorList>
            <person name="Qin X."/>
            <person name="Bachman B."/>
            <person name="Battles P."/>
            <person name="Bell A."/>
            <person name="Bess C."/>
            <person name="Bickham C."/>
            <person name="Chaboub L."/>
            <person name="Chen D."/>
            <person name="Coyle M."/>
            <person name="Deiros D.R."/>
            <person name="Dinh H."/>
            <person name="Forbes L."/>
            <person name="Fowler G."/>
            <person name="Francisco L."/>
            <person name="Fu Q."/>
            <person name="Gubbala S."/>
            <person name="Hale W."/>
            <person name="Han Y."/>
            <person name="Hemphill L."/>
            <person name="Highlander S.K."/>
            <person name="Hirani K."/>
            <person name="Hogues M."/>
            <person name="Jackson L."/>
            <person name="Jakkamsetti A."/>
            <person name="Javaid M."/>
            <person name="Jiang H."/>
            <person name="Korchina V."/>
            <person name="Kovar C."/>
            <person name="Lara F."/>
            <person name="Lee S."/>
            <person name="Mata R."/>
            <person name="Mathew T."/>
            <person name="Moen C."/>
            <person name="Morales K."/>
            <person name="Munidasa M."/>
            <person name="Nazareth L."/>
            <person name="Ngo R."/>
            <person name="Nguyen L."/>
            <person name="Okwuonu G."/>
            <person name="Ongeri F."/>
            <person name="Patil S."/>
            <person name="Petrosino J."/>
            <person name="Pham C."/>
            <person name="Pham P."/>
            <person name="Pu L.-L."/>
            <person name="Puazo M."/>
            <person name="Raj R."/>
            <person name="Reid J."/>
            <person name="Rouhana J."/>
            <person name="Saada N."/>
            <person name="Shang Y."/>
            <person name="Simmons D."/>
            <person name="Thornton R."/>
            <person name="Warren J."/>
            <person name="Weissenberger G."/>
            <person name="Zhang J."/>
            <person name="Zhang L."/>
            <person name="Zhou C."/>
            <person name="Zhu D."/>
            <person name="Muzny D."/>
            <person name="Worley K."/>
            <person name="Gibbs R."/>
        </authorList>
    </citation>
    <scope>NUCLEOTIDE SEQUENCE [LARGE SCALE GENOMIC DNA]</scope>
    <source>
        <strain evidence="3 4">DSM 15436</strain>
    </source>
</reference>
<feature type="transmembrane region" description="Helical" evidence="2">
    <location>
        <begin position="349"/>
        <end position="370"/>
    </location>
</feature>
<evidence type="ECO:0000313" key="3">
    <source>
        <dbReference type="EMBL" id="EEH64530.1"/>
    </source>
</evidence>
<evidence type="ECO:0000256" key="2">
    <source>
        <dbReference type="SAM" id="Phobius"/>
    </source>
</evidence>
<dbReference type="eggNOG" id="ENOG5033D0U">
    <property type="taxonomic scope" value="Bacteria"/>
</dbReference>
<dbReference type="EMBL" id="ACFG01000004">
    <property type="protein sequence ID" value="EEH64530.1"/>
    <property type="molecule type" value="Genomic_DNA"/>
</dbReference>
<feature type="region of interest" description="Disordered" evidence="1">
    <location>
        <begin position="65"/>
        <end position="88"/>
    </location>
</feature>
<dbReference type="RefSeq" id="WP_006547264.1">
    <property type="nucleotide sequence ID" value="NZ_DS999545.1"/>
</dbReference>
<dbReference type="OrthoDB" id="3256579at2"/>
<gene>
    <name evidence="3" type="ORF">HMPREF0044_0267</name>
</gene>
<feature type="compositionally biased region" description="Acidic residues" evidence="1">
    <location>
        <begin position="78"/>
        <end position="88"/>
    </location>
</feature>
<accession>C0VYM7</accession>
<keyword evidence="4" id="KW-1185">Reference proteome</keyword>